<feature type="compositionally biased region" description="Basic and acidic residues" evidence="1">
    <location>
        <begin position="87"/>
        <end position="101"/>
    </location>
</feature>
<evidence type="ECO:0000313" key="4">
    <source>
        <dbReference type="Proteomes" id="UP000272440"/>
    </source>
</evidence>
<proteinExistence type="predicted"/>
<name>A0A3P2EM52_KLEPN</name>
<organism evidence="3 4">
    <name type="scientific">Klebsiella pneumoniae</name>
    <dbReference type="NCBI Taxonomy" id="573"/>
    <lineage>
        <taxon>Bacteria</taxon>
        <taxon>Pseudomonadati</taxon>
        <taxon>Pseudomonadota</taxon>
        <taxon>Gammaproteobacteria</taxon>
        <taxon>Enterobacterales</taxon>
        <taxon>Enterobacteriaceae</taxon>
        <taxon>Klebsiella/Raoultella group</taxon>
        <taxon>Klebsiella</taxon>
        <taxon>Klebsiella pneumoniae complex</taxon>
    </lineage>
</organism>
<feature type="signal peptide" evidence="2">
    <location>
        <begin position="1"/>
        <end position="20"/>
    </location>
</feature>
<dbReference type="AlphaFoldDB" id="A0A3P2EM52"/>
<dbReference type="EMBL" id="RCZY01000002">
    <property type="protein sequence ID" value="RRE44274.1"/>
    <property type="molecule type" value="Genomic_DNA"/>
</dbReference>
<evidence type="ECO:0008006" key="5">
    <source>
        <dbReference type="Google" id="ProtNLM"/>
    </source>
</evidence>
<evidence type="ECO:0000256" key="2">
    <source>
        <dbReference type="SAM" id="SignalP"/>
    </source>
</evidence>
<feature type="region of interest" description="Disordered" evidence="1">
    <location>
        <begin position="72"/>
        <end position="109"/>
    </location>
</feature>
<comment type="caution">
    <text evidence="3">The sequence shown here is derived from an EMBL/GenBank/DDBJ whole genome shotgun (WGS) entry which is preliminary data.</text>
</comment>
<accession>A0A3P2EM52</accession>
<evidence type="ECO:0000256" key="1">
    <source>
        <dbReference type="SAM" id="MobiDB-lite"/>
    </source>
</evidence>
<feature type="chain" id="PRO_5044081839" description="Lipoprotein" evidence="2">
    <location>
        <begin position="21"/>
        <end position="132"/>
    </location>
</feature>
<reference evidence="3 4" key="1">
    <citation type="journal article" date="2019" name="Antimicrob. Agents Chemother.">
        <title>Applying Rapid Whole Genome Sequencing to Predict Phenotypic Antimicrobial Susceptibility Testing Results Among Carbapenem-Resistant Klebsiella pneumoniae Clinical Isolates.</title>
        <authorList>
            <person name="Tamma P.D."/>
            <person name="Fan Y."/>
            <person name="Bergman Y."/>
            <person name="Pertea G."/>
            <person name="Kazmi A."/>
            <person name="Lewis S."/>
            <person name="Carroll K.C."/>
            <person name="Schatz M.C."/>
            <person name="Timp W."/>
            <person name="Simner P.J."/>
        </authorList>
    </citation>
    <scope>NUCLEOTIDE SEQUENCE [LARGE SCALE GENOMIC DNA]</scope>
    <source>
        <strain evidence="3 4">KLPN_33</strain>
    </source>
</reference>
<evidence type="ECO:0000313" key="3">
    <source>
        <dbReference type="EMBL" id="RRE44274.1"/>
    </source>
</evidence>
<keyword evidence="2" id="KW-0732">Signal</keyword>
<protein>
    <recommendedName>
        <fullName evidence="5">Lipoprotein</fullName>
    </recommendedName>
</protein>
<dbReference type="RefSeq" id="WP_071888321.1">
    <property type="nucleotide sequence ID" value="NZ_BIGN01000095.1"/>
</dbReference>
<dbReference type="Proteomes" id="UP000272440">
    <property type="component" value="Unassembled WGS sequence"/>
</dbReference>
<gene>
    <name evidence="3" type="ORF">EAO28_23260</name>
</gene>
<sequence>MKKLILLLLSGILLTTQADAARGRKPCSGSKGGIAHCTSDGRFVCNDGSLSQSKRFCSGYGDSVTRERVKPSIPTRKTQTKMTATAKKQEPQRVYENDEPVKTPPRQPTCAPLYMASKPGFTHLPICTGNQY</sequence>